<evidence type="ECO:0000313" key="2">
    <source>
        <dbReference type="EMBL" id="TDE00702.1"/>
    </source>
</evidence>
<comment type="caution">
    <text evidence="2">The sequence shown here is derived from an EMBL/GenBank/DDBJ whole genome shotgun (WGS) entry which is preliminary data.</text>
</comment>
<evidence type="ECO:0008006" key="4">
    <source>
        <dbReference type="Google" id="ProtNLM"/>
    </source>
</evidence>
<dbReference type="OrthoDB" id="3696766at2"/>
<dbReference type="InParanoid" id="A0A4R5CKA0"/>
<protein>
    <recommendedName>
        <fullName evidence="4">Peptidase inhibitor family I36</fullName>
    </recommendedName>
</protein>
<keyword evidence="3" id="KW-1185">Reference proteome</keyword>
<dbReference type="Pfam" id="PF03995">
    <property type="entry name" value="Inhibitor_I36"/>
    <property type="match status" value="1"/>
</dbReference>
<sequence length="202" mass="21978">MRTMHRILAALSTGAAILAVTAGSAHADPAESATPLVNPETGGRYAEYNGEYIDLSQGWQGAQICVEQADASIVCYDDEADYRAGEGLAADGPETLALSDCPSAHLCLWDDRQYAGPKIEFRQAGYKDLRDYGFAERANSYFNNRQTVSGLFDHHNSNGTFTLEAGPRGGTRDRHAELSLLREFRGGDGSWNNKIDELLLTS</sequence>
<reference evidence="2 3" key="1">
    <citation type="submission" date="2019-03" db="EMBL/GenBank/DDBJ databases">
        <title>Draft genome sequences of novel Actinobacteria.</title>
        <authorList>
            <person name="Sahin N."/>
            <person name="Ay H."/>
            <person name="Saygin H."/>
        </authorList>
    </citation>
    <scope>NUCLEOTIDE SEQUENCE [LARGE SCALE GENOMIC DNA]</scope>
    <source>
        <strain evidence="2 3">5K138</strain>
    </source>
</reference>
<evidence type="ECO:0000313" key="3">
    <source>
        <dbReference type="Proteomes" id="UP000294739"/>
    </source>
</evidence>
<name>A0A4R5CKA0_9ACTN</name>
<proteinExistence type="predicted"/>
<dbReference type="EMBL" id="SMKZ01000047">
    <property type="protein sequence ID" value="TDE00702.1"/>
    <property type="molecule type" value="Genomic_DNA"/>
</dbReference>
<keyword evidence="1" id="KW-0732">Signal</keyword>
<organism evidence="2 3">
    <name type="scientific">Jiangella asiatica</name>
    <dbReference type="NCBI Taxonomy" id="2530372"/>
    <lineage>
        <taxon>Bacteria</taxon>
        <taxon>Bacillati</taxon>
        <taxon>Actinomycetota</taxon>
        <taxon>Actinomycetes</taxon>
        <taxon>Jiangellales</taxon>
        <taxon>Jiangellaceae</taxon>
        <taxon>Jiangella</taxon>
    </lineage>
</organism>
<gene>
    <name evidence="2" type="ORF">E1269_24905</name>
</gene>
<accession>A0A4R5CKA0</accession>
<evidence type="ECO:0000256" key="1">
    <source>
        <dbReference type="SAM" id="SignalP"/>
    </source>
</evidence>
<dbReference type="Proteomes" id="UP000294739">
    <property type="component" value="Unassembled WGS sequence"/>
</dbReference>
<feature type="chain" id="PRO_5021015814" description="Peptidase inhibitor family I36" evidence="1">
    <location>
        <begin position="28"/>
        <end position="202"/>
    </location>
</feature>
<dbReference type="AlphaFoldDB" id="A0A4R5CKA0"/>
<feature type="signal peptide" evidence="1">
    <location>
        <begin position="1"/>
        <end position="27"/>
    </location>
</feature>